<comment type="caution">
    <text evidence="6">The sequence shown here is derived from an EMBL/GenBank/DDBJ whole genome shotgun (WGS) entry which is preliminary data.</text>
</comment>
<protein>
    <submittedName>
        <fullName evidence="6">Type III Pyridoxal 5-phosphate (PLP)-Dependent Enzymes superfamily protein</fullName>
    </submittedName>
</protein>
<feature type="domain" description="Orn/DAP/Arg decarboxylase 2 N-terminal" evidence="5">
    <location>
        <begin position="15"/>
        <end position="255"/>
    </location>
</feature>
<dbReference type="SUPFAM" id="SSF51419">
    <property type="entry name" value="PLP-binding barrel"/>
    <property type="match status" value="1"/>
</dbReference>
<name>U7D8F2_9BACT</name>
<feature type="domain" description="Orn/DAP/Arg decarboxylase 2 C-terminal" evidence="4">
    <location>
        <begin position="256"/>
        <end position="341"/>
    </location>
</feature>
<dbReference type="Pfam" id="PF02784">
    <property type="entry name" value="Orn_Arg_deC_N"/>
    <property type="match status" value="1"/>
</dbReference>
<dbReference type="GO" id="GO:0009089">
    <property type="term" value="P:lysine biosynthetic process via diaminopimelate"/>
    <property type="evidence" value="ECO:0007669"/>
    <property type="project" value="TreeGrafter"/>
</dbReference>
<evidence type="ECO:0000256" key="1">
    <source>
        <dbReference type="ARBA" id="ARBA00001933"/>
    </source>
</evidence>
<evidence type="ECO:0000256" key="3">
    <source>
        <dbReference type="SAM" id="MobiDB-lite"/>
    </source>
</evidence>
<evidence type="ECO:0000259" key="4">
    <source>
        <dbReference type="Pfam" id="PF00278"/>
    </source>
</evidence>
<dbReference type="RefSeq" id="WP_022637808.1">
    <property type="nucleotide sequence ID" value="NZ_ASJR01000039.1"/>
</dbReference>
<dbReference type="EMBL" id="ASJR01000039">
    <property type="protein sequence ID" value="ERP30710.1"/>
    <property type="molecule type" value="Genomic_DNA"/>
</dbReference>
<sequence>MYGLTLYILFPGRSSFSTQYPNVQFAWSYKTNYLNAICSIFHQEGSIAEVVSGFEYEKARSLGIPGHKIIFNGPHKSDGELQRAFSENAVVNIDSFQELYRAENVAKSMGKTATIGIRLNMDTGTYPRWYKFGFDLERNQAFEAVARISKSKWLSLSGLHAHIGTFMLDPKAYAIQVRKMIEFMTRIESLLDCTIDTLDIGGGFPSKNRLKGSYMPPEIAVPKVEEFADTICSTLLENLPSGRRPKLYLETGRHLIDEAGYLITSLIAEKQLPYNRTAYFLDSGITNLYTGNWYDFSIRPGETTDGIPEITTLYGPLCMNIDVVAESISLPPMSVGSPLVIWPVGAYNVTQWMQFITYRPAVVLITEEGTMELIRRREKLSDITTPEEIPEHLLPNEHEGSSHA</sequence>
<dbReference type="InterPro" id="IPR022657">
    <property type="entry name" value="De-COase2_CS"/>
</dbReference>
<dbReference type="InterPro" id="IPR029066">
    <property type="entry name" value="PLP-binding_barrel"/>
</dbReference>
<evidence type="ECO:0000313" key="6">
    <source>
        <dbReference type="EMBL" id="ERP30710.1"/>
    </source>
</evidence>
<dbReference type="SUPFAM" id="SSF50621">
    <property type="entry name" value="Alanine racemase C-terminal domain-like"/>
    <property type="match status" value="1"/>
</dbReference>
<evidence type="ECO:0000256" key="2">
    <source>
        <dbReference type="ARBA" id="ARBA00022898"/>
    </source>
</evidence>
<dbReference type="PANTHER" id="PTHR43727">
    <property type="entry name" value="DIAMINOPIMELATE DECARBOXYLASE"/>
    <property type="match status" value="1"/>
</dbReference>
<keyword evidence="2" id="KW-0663">Pyridoxal phosphate</keyword>
<dbReference type="STRING" id="1313304.CALK_2473"/>
<gene>
    <name evidence="6" type="ORF">CALK_2473</name>
</gene>
<evidence type="ECO:0000313" key="7">
    <source>
        <dbReference type="Proteomes" id="UP000017148"/>
    </source>
</evidence>
<reference evidence="6 7" key="1">
    <citation type="journal article" date="2013" name="Environ. Microbiol.">
        <title>Genome analysis of Chitinivibrio alkaliphilus gen. nov., sp. nov., a novel extremely haloalkaliphilic anaerobic chitinolytic bacterium from the candidate phylum Termite Group 3.</title>
        <authorList>
            <person name="Sorokin D.Y."/>
            <person name="Gumerov V.M."/>
            <person name="Rakitin A.L."/>
            <person name="Beletsky A.V."/>
            <person name="Damste J.S."/>
            <person name="Muyzer G."/>
            <person name="Mardanov A.V."/>
            <person name="Ravin N.V."/>
        </authorList>
    </citation>
    <scope>NUCLEOTIDE SEQUENCE [LARGE SCALE GENOMIC DNA]</scope>
    <source>
        <strain evidence="6 7">ACht1</strain>
    </source>
</reference>
<comment type="cofactor">
    <cofactor evidence="1">
        <name>pyridoxal 5'-phosphate</name>
        <dbReference type="ChEBI" id="CHEBI:597326"/>
    </cofactor>
</comment>
<dbReference type="Pfam" id="PF00278">
    <property type="entry name" value="Orn_DAP_Arg_deC"/>
    <property type="match status" value="1"/>
</dbReference>
<feature type="compositionally biased region" description="Basic and acidic residues" evidence="3">
    <location>
        <begin position="389"/>
        <end position="404"/>
    </location>
</feature>
<dbReference type="AlphaFoldDB" id="U7D8F2"/>
<evidence type="ECO:0000259" key="5">
    <source>
        <dbReference type="Pfam" id="PF02784"/>
    </source>
</evidence>
<dbReference type="InterPro" id="IPR022644">
    <property type="entry name" value="De-COase2_N"/>
</dbReference>
<dbReference type="PATRIC" id="fig|1313304.3.peg.2351"/>
<dbReference type="InterPro" id="IPR009006">
    <property type="entry name" value="Ala_racemase/Decarboxylase_C"/>
</dbReference>
<dbReference type="Gene3D" id="3.20.20.10">
    <property type="entry name" value="Alanine racemase"/>
    <property type="match status" value="1"/>
</dbReference>
<feature type="region of interest" description="Disordered" evidence="3">
    <location>
        <begin position="385"/>
        <end position="404"/>
    </location>
</feature>
<dbReference type="OrthoDB" id="9805604at2"/>
<dbReference type="PROSITE" id="PS00879">
    <property type="entry name" value="ODR_DC_2_2"/>
    <property type="match status" value="1"/>
</dbReference>
<dbReference type="CDD" id="cd06841">
    <property type="entry name" value="PLPDE_III_MccE_like"/>
    <property type="match status" value="1"/>
</dbReference>
<proteinExistence type="predicted"/>
<dbReference type="eggNOG" id="COG0019">
    <property type="taxonomic scope" value="Bacteria"/>
</dbReference>
<accession>U7D8F2</accession>
<keyword evidence="7" id="KW-1185">Reference proteome</keyword>
<dbReference type="GO" id="GO:0008836">
    <property type="term" value="F:diaminopimelate decarboxylase activity"/>
    <property type="evidence" value="ECO:0007669"/>
    <property type="project" value="TreeGrafter"/>
</dbReference>
<dbReference type="InterPro" id="IPR022643">
    <property type="entry name" value="De-COase2_C"/>
</dbReference>
<dbReference type="Proteomes" id="UP000017148">
    <property type="component" value="Unassembled WGS sequence"/>
</dbReference>
<dbReference type="PANTHER" id="PTHR43727:SF2">
    <property type="entry name" value="GROUP IV DECARBOXYLASE"/>
    <property type="match status" value="1"/>
</dbReference>
<dbReference type="Gene3D" id="2.40.37.10">
    <property type="entry name" value="Lyase, Ornithine Decarboxylase, Chain A, domain 1"/>
    <property type="match status" value="1"/>
</dbReference>
<organism evidence="6 7">
    <name type="scientific">Chitinivibrio alkaliphilus ACht1</name>
    <dbReference type="NCBI Taxonomy" id="1313304"/>
    <lineage>
        <taxon>Bacteria</taxon>
        <taxon>Pseudomonadati</taxon>
        <taxon>Fibrobacterota</taxon>
        <taxon>Chitinivibrionia</taxon>
        <taxon>Chitinivibrionales</taxon>
        <taxon>Chitinivibrionaceae</taxon>
        <taxon>Chitinivibrio</taxon>
    </lineage>
</organism>